<organism evidence="1">
    <name type="scientific">marine metagenome</name>
    <dbReference type="NCBI Taxonomy" id="408172"/>
    <lineage>
        <taxon>unclassified sequences</taxon>
        <taxon>metagenomes</taxon>
        <taxon>ecological metagenomes</taxon>
    </lineage>
</organism>
<dbReference type="AlphaFoldDB" id="A0A382W603"/>
<evidence type="ECO:0000313" key="1">
    <source>
        <dbReference type="EMBL" id="SVD53531.1"/>
    </source>
</evidence>
<reference evidence="1" key="1">
    <citation type="submission" date="2018-05" db="EMBL/GenBank/DDBJ databases">
        <authorList>
            <person name="Lanie J.A."/>
            <person name="Ng W.-L."/>
            <person name="Kazmierczak K.M."/>
            <person name="Andrzejewski T.M."/>
            <person name="Davidsen T.M."/>
            <person name="Wayne K.J."/>
            <person name="Tettelin H."/>
            <person name="Glass J.I."/>
            <person name="Rusch D."/>
            <person name="Podicherti R."/>
            <person name="Tsui H.-C.T."/>
            <person name="Winkler M.E."/>
        </authorList>
    </citation>
    <scope>NUCLEOTIDE SEQUENCE</scope>
</reference>
<dbReference type="EMBL" id="UINC01156872">
    <property type="protein sequence ID" value="SVD53531.1"/>
    <property type="molecule type" value="Genomic_DNA"/>
</dbReference>
<proteinExistence type="predicted"/>
<feature type="non-terminal residue" evidence="1">
    <location>
        <position position="45"/>
    </location>
</feature>
<gene>
    <name evidence="1" type="ORF">METZ01_LOCUS406385</name>
</gene>
<protein>
    <submittedName>
        <fullName evidence="1">Uncharacterized protein</fullName>
    </submittedName>
</protein>
<name>A0A382W603_9ZZZZ</name>
<accession>A0A382W603</accession>
<sequence>MEFDMCRSEIIRKQCLVSDYEIKRDEIRNKLIFWALNPVNFERSC</sequence>